<feature type="region of interest" description="Disordered" evidence="1">
    <location>
        <begin position="39"/>
        <end position="60"/>
    </location>
</feature>
<protein>
    <submittedName>
        <fullName evidence="3">2-polyprenyl-6-methoxyphenol hydroxylase-like FAD-dependent oxidoreductase</fullName>
    </submittedName>
</protein>
<dbReference type="RefSeq" id="WP_183782491.1">
    <property type="nucleotide sequence ID" value="NZ_JACIBS010000001.1"/>
</dbReference>
<dbReference type="AlphaFoldDB" id="A0A839XTN6"/>
<feature type="compositionally biased region" description="Low complexity" evidence="1">
    <location>
        <begin position="456"/>
        <end position="478"/>
    </location>
</feature>
<dbReference type="Pfam" id="PF01494">
    <property type="entry name" value="FAD_binding_3"/>
    <property type="match status" value="1"/>
</dbReference>
<dbReference type="EMBL" id="JACIBS010000001">
    <property type="protein sequence ID" value="MBB3663366.1"/>
    <property type="molecule type" value="Genomic_DNA"/>
</dbReference>
<dbReference type="PANTHER" id="PTHR43422">
    <property type="entry name" value="THIAMINE THIAZOLE SYNTHASE"/>
    <property type="match status" value="1"/>
</dbReference>
<accession>A0A839XTN6</accession>
<dbReference type="InterPro" id="IPR036188">
    <property type="entry name" value="FAD/NAD-bd_sf"/>
</dbReference>
<feature type="domain" description="FAD-binding" evidence="2">
    <location>
        <begin position="8"/>
        <end position="342"/>
    </location>
</feature>
<dbReference type="PANTHER" id="PTHR43422:SF3">
    <property type="entry name" value="THIAMINE THIAZOLE SYNTHASE"/>
    <property type="match status" value="1"/>
</dbReference>
<reference evidence="3 4" key="1">
    <citation type="submission" date="2020-08" db="EMBL/GenBank/DDBJ databases">
        <title>Sequencing the genomes of 1000 actinobacteria strains.</title>
        <authorList>
            <person name="Klenk H.-P."/>
        </authorList>
    </citation>
    <scope>NUCLEOTIDE SEQUENCE [LARGE SCALE GENOMIC DNA]</scope>
    <source>
        <strain evidence="3 4">DSM 45267</strain>
    </source>
</reference>
<evidence type="ECO:0000313" key="3">
    <source>
        <dbReference type="EMBL" id="MBB3663366.1"/>
    </source>
</evidence>
<organism evidence="3 4">
    <name type="scientific">Prauserella sediminis</name>
    <dbReference type="NCBI Taxonomy" id="577680"/>
    <lineage>
        <taxon>Bacteria</taxon>
        <taxon>Bacillati</taxon>
        <taxon>Actinomycetota</taxon>
        <taxon>Actinomycetes</taxon>
        <taxon>Pseudonocardiales</taxon>
        <taxon>Pseudonocardiaceae</taxon>
        <taxon>Prauserella</taxon>
        <taxon>Prauserella salsuginis group</taxon>
    </lineage>
</organism>
<evidence type="ECO:0000259" key="2">
    <source>
        <dbReference type="Pfam" id="PF01494"/>
    </source>
</evidence>
<sequence>MQTHGAHAVVMGAGMGGLLAARVLAGHYESVTVLDRDALPSAPRPRRGVPQGPHGHTLLPRGGAALEAFFPGLLADLEGRGVPVIRDDADEIHFEPLGHHLVGTAPGPEAAIHVPSRPMLEHRVREHLAALSTVRILEQCTVDGLRAEIGRVAGVRATAPDGPFELDADLVVDALGRGSRTPVWLDELGFPRPAEDSVKVRGAYSSVQLRIDSGALTEKMVLISATADRPTGTAMFRHEGEMWDVSVFGVGGHAPPSATTDMVDFAAEFAPVHVVDALRSAEPLTEPNSRTFPTSRWRRYDRMRTFPDGLLVLGDGVCSLNPTYGQGMTVAAMQAEALAATLLDGPHDLPRRYFRAAAKPIGDTWHLAAVADRAILGGATGPLPWPIRALAPFGDTFFAAIAADPVLLDRFLQVFTLFAPPTRLLTPSTGLRVARASLRRRRHGRTVAPSSAEANEAPVPRRPTAAPAATEAGAGPPA</sequence>
<dbReference type="Gene3D" id="3.50.50.60">
    <property type="entry name" value="FAD/NAD(P)-binding domain"/>
    <property type="match status" value="1"/>
</dbReference>
<dbReference type="InterPro" id="IPR002938">
    <property type="entry name" value="FAD-bd"/>
</dbReference>
<dbReference type="Proteomes" id="UP000564573">
    <property type="component" value="Unassembled WGS sequence"/>
</dbReference>
<evidence type="ECO:0000313" key="4">
    <source>
        <dbReference type="Proteomes" id="UP000564573"/>
    </source>
</evidence>
<comment type="caution">
    <text evidence="3">The sequence shown here is derived from an EMBL/GenBank/DDBJ whole genome shotgun (WGS) entry which is preliminary data.</text>
</comment>
<name>A0A839XTN6_9PSEU</name>
<evidence type="ECO:0000256" key="1">
    <source>
        <dbReference type="SAM" id="MobiDB-lite"/>
    </source>
</evidence>
<dbReference type="GO" id="GO:0071949">
    <property type="term" value="F:FAD binding"/>
    <property type="evidence" value="ECO:0007669"/>
    <property type="project" value="InterPro"/>
</dbReference>
<feature type="region of interest" description="Disordered" evidence="1">
    <location>
        <begin position="441"/>
        <end position="478"/>
    </location>
</feature>
<keyword evidence="4" id="KW-1185">Reference proteome</keyword>
<proteinExistence type="predicted"/>
<dbReference type="SUPFAM" id="SSF51905">
    <property type="entry name" value="FAD/NAD(P)-binding domain"/>
    <property type="match status" value="1"/>
</dbReference>
<gene>
    <name evidence="3" type="ORF">FB384_002270</name>
</gene>